<dbReference type="Gene3D" id="1.10.510.10">
    <property type="entry name" value="Transferase(Phosphotransferase) domain 1"/>
    <property type="match status" value="1"/>
</dbReference>
<keyword evidence="4" id="KW-0808">Transferase</keyword>
<dbReference type="EC" id="2.7.11.1" evidence="1"/>
<dbReference type="PROSITE" id="PS51424">
    <property type="entry name" value="ROC"/>
    <property type="match status" value="1"/>
</dbReference>
<evidence type="ECO:0000259" key="12">
    <source>
        <dbReference type="PROSITE" id="PS50011"/>
    </source>
</evidence>
<reference evidence="14" key="2">
    <citation type="submission" date="2020-11" db="EMBL/GenBank/DDBJ databases">
        <authorList>
            <person name="McCartney M.A."/>
            <person name="Auch B."/>
            <person name="Kono T."/>
            <person name="Mallez S."/>
            <person name="Becker A."/>
            <person name="Gohl D.M."/>
            <person name="Silverstein K.A.T."/>
            <person name="Koren S."/>
            <person name="Bechman K.B."/>
            <person name="Herman A."/>
            <person name="Abrahante J.E."/>
            <person name="Garbe J."/>
        </authorList>
    </citation>
    <scope>NUCLEOTIDE SEQUENCE</scope>
    <source>
        <strain evidence="14">Duluth1</strain>
        <tissue evidence="14">Whole animal</tissue>
    </source>
</reference>
<dbReference type="Gene3D" id="3.80.10.10">
    <property type="entry name" value="Ribonuclease Inhibitor"/>
    <property type="match status" value="1"/>
</dbReference>
<dbReference type="PROSITE" id="PS51450">
    <property type="entry name" value="LRR"/>
    <property type="match status" value="1"/>
</dbReference>
<protein>
    <recommendedName>
        <fullName evidence="1">non-specific serine/threonine protein kinase</fullName>
        <ecNumber evidence="1">2.7.11.1</ecNumber>
    </recommendedName>
</protein>
<dbReference type="PROSITE" id="PS00108">
    <property type="entry name" value="PROTEIN_KINASE_ST"/>
    <property type="match status" value="1"/>
</dbReference>
<dbReference type="InterPro" id="IPR051681">
    <property type="entry name" value="Ser/Thr_Kinases-Pseudokinases"/>
</dbReference>
<reference evidence="14" key="1">
    <citation type="journal article" date="2019" name="bioRxiv">
        <title>The Genome of the Zebra Mussel, Dreissena polymorpha: A Resource for Invasive Species Research.</title>
        <authorList>
            <person name="McCartney M.A."/>
            <person name="Auch B."/>
            <person name="Kono T."/>
            <person name="Mallez S."/>
            <person name="Zhang Y."/>
            <person name="Obille A."/>
            <person name="Becker A."/>
            <person name="Abrahante J.E."/>
            <person name="Garbe J."/>
            <person name="Badalamenti J.P."/>
            <person name="Herman A."/>
            <person name="Mangelson H."/>
            <person name="Liachko I."/>
            <person name="Sullivan S."/>
            <person name="Sone E.D."/>
            <person name="Koren S."/>
            <person name="Silverstein K.A.T."/>
            <person name="Beckman K.B."/>
            <person name="Gohl D.M."/>
        </authorList>
    </citation>
    <scope>NUCLEOTIDE SEQUENCE</scope>
    <source>
        <strain evidence="14">Duluth1</strain>
        <tissue evidence="14">Whole animal</tissue>
    </source>
</reference>
<dbReference type="InterPro" id="IPR017441">
    <property type="entry name" value="Protein_kinase_ATP_BS"/>
</dbReference>
<keyword evidence="3" id="KW-0433">Leucine-rich repeat</keyword>
<dbReference type="Pfam" id="PF16095">
    <property type="entry name" value="COR-A"/>
    <property type="match status" value="1"/>
</dbReference>
<evidence type="ECO:0000256" key="2">
    <source>
        <dbReference type="ARBA" id="ARBA00022527"/>
    </source>
</evidence>
<dbReference type="Gene3D" id="1.10.10.10">
    <property type="entry name" value="Winged helix-like DNA-binding domain superfamily/Winged helix DNA-binding domain"/>
    <property type="match status" value="1"/>
</dbReference>
<evidence type="ECO:0000256" key="10">
    <source>
        <dbReference type="ARBA" id="ARBA00048679"/>
    </source>
</evidence>
<dbReference type="InterPro" id="IPR008271">
    <property type="entry name" value="Ser/Thr_kinase_AS"/>
</dbReference>
<sequence>VQVTKSGNFVNPNPYPGCCRHRGNVRLENLENLDLSNNRIKSLIVLRSSLKEMILSKSIHDKEQKEEELQRLVLLPSMSILNLNANDLHSLPDEIKELKCLRSLYLNQNYHLIAASTCRVDLPPALGLLDRLHCLEVQSCPLEGPIQDVIRTSQSKASDVTGFLRSIHEEAVEYNCMNLMLVGSYDIGKTSLLGHLMKKGRITNPYTVYSQREEGGLTYSDQKGKPLSTVGIDICQLEIEGNQGKVVFRTWDFAGQKEYYATHQYFLSPRSLYLVLWNLKQGEQGIEDLKQWLVNIQAQAQGSAVMIVGTHLDEIQKNRGLYTKTWEKEMEQKIRDKYCRQDNENNGLPNVIDIFSVAAGKSPKYIEELKNRIYSHVFQLRHPARKTEKLLGHKVPKKYLNLQKCIEIIANSRLKEQKDPILDNNHYMLLVMDEMQKLDPDVTFRNKNDVDQATRFLHENGVILHFEDIALRDWYFIQPQWLCDKLAKVVSHKLQGYRNEGVMKKTVLEDIYKESRNMSLVIDSLLNKFEVALAIDNDQILLPSLLPTHKDITDPGKMPKIPLRTRTISNGSGPVGTHMEPEFPHGSIHRGEMVMNSVRPFLNPIFSNTRLYLLTYFPSGFWPRLITKVLSDESFSEHAASLFFIPKELKLRCPDLQKAKPSWRCWQTGFELEYLNNTIMQVKEVHCGDTVYGRGLCNYADEHLSIRCHFDNEWRQLDIKDSVILEISFRVDKLTANFSLNIQNSVQPLMPFIEQIDFFHDERAKTGILAKVVEHIDNLLQDWFPEIGESRFNQTCLGRYLVTRVIPCPLCLQKEVSVQSGAQNSWDLISNSVDDTSLSVSVSDVNPEMTDSPKNATAKTRVMCTFLVERCIKNVFDGLDEICDIHNAVSPMMMTDKDGIHRQFYIAPDFVFHDLDLSMLVEDEVIHMTEQLGHGAFGTVYAGVLKRDEHNQCSVAVKVLYDPQAQDKRKGQLMPQICLETVCAAYTNARQEVSILQTVEHPHIVPLLGLARRPLALLLSLAPLGSLTKILRTQLRDGLLLPVWVVRQVALQVIDALDYLHNRKIVYRDLKSDNVLVWHFPAPNNLDPTAAVLVKLADYGISKSVFPGGEAKGFAGTPPFIAPEIIVHTGRDTYTEKVDIFSFGMFLFELLTCRQPLEEIHNISMHVLSGGRPTLTTEEAIFPSHMLDLMTICWDHNPSNRPSADQVRDMAATPQFCHLADVVTMETECAVLSACSTFVDMSSSYSTEETGVESQVWVLSLLNHDPNTHRMDILSYNTNNKCIRHQEVIHDLKLLALCSVGENVWCLDFHGGLHKYSSITFQKSECEQLPISQLVYVRTMTYFHQCGDRVVILAQNNTHQMTLVLLSLEDGKLRKTESIPMVRSASCAAIVQSKNSHQIWVGVNKGRTMVLEGDNPCSAELSTYLQPTNTSCGENVHCLLIATPQHSPSLLGFAWTYNYPGNKVYMWNTDTTEKILELDCSLCIPKLESAFTHRLNVAHAQVLSLLVYQTFLYVSTTWGCILVADAANMKLLSIFRCHGNERCQNILPIGPFCNPCRMTQSADNNASDFASGVVTIGQGYFDMIKRVGGNFDDAYYYY</sequence>
<dbReference type="InterPro" id="IPR001611">
    <property type="entry name" value="Leu-rich_rpt"/>
</dbReference>
<feature type="domain" description="Roc" evidence="13">
    <location>
        <begin position="170"/>
        <end position="380"/>
    </location>
</feature>
<dbReference type="InterPro" id="IPR011009">
    <property type="entry name" value="Kinase-like_dom_sf"/>
</dbReference>
<evidence type="ECO:0000256" key="6">
    <source>
        <dbReference type="ARBA" id="ARBA00022741"/>
    </source>
</evidence>
<dbReference type="PROSITE" id="PS50011">
    <property type="entry name" value="PROTEIN_KINASE_DOM"/>
    <property type="match status" value="1"/>
</dbReference>
<dbReference type="InterPro" id="IPR020859">
    <property type="entry name" value="ROC"/>
</dbReference>
<proteinExistence type="predicted"/>
<dbReference type="GO" id="GO:0005524">
    <property type="term" value="F:ATP binding"/>
    <property type="evidence" value="ECO:0007669"/>
    <property type="project" value="UniProtKB-UniRule"/>
</dbReference>
<evidence type="ECO:0000256" key="7">
    <source>
        <dbReference type="ARBA" id="ARBA00022777"/>
    </source>
</evidence>
<keyword evidence="2" id="KW-0723">Serine/threonine-protein kinase</keyword>
<dbReference type="InterPro" id="IPR000719">
    <property type="entry name" value="Prot_kinase_dom"/>
</dbReference>
<dbReference type="InterPro" id="IPR011047">
    <property type="entry name" value="Quinoprotein_ADH-like_sf"/>
</dbReference>
<evidence type="ECO:0000256" key="4">
    <source>
        <dbReference type="ARBA" id="ARBA00022679"/>
    </source>
</evidence>
<evidence type="ECO:0000256" key="5">
    <source>
        <dbReference type="ARBA" id="ARBA00022737"/>
    </source>
</evidence>
<evidence type="ECO:0000256" key="8">
    <source>
        <dbReference type="ARBA" id="ARBA00022840"/>
    </source>
</evidence>
<gene>
    <name evidence="14" type="ORF">DPMN_037027</name>
</gene>
<accession>A0A9D4MA66</accession>
<dbReference type="Pfam" id="PF00069">
    <property type="entry name" value="Pkinase"/>
    <property type="match status" value="1"/>
</dbReference>
<evidence type="ECO:0000256" key="3">
    <source>
        <dbReference type="ARBA" id="ARBA00022614"/>
    </source>
</evidence>
<dbReference type="SUPFAM" id="SSF52058">
    <property type="entry name" value="L domain-like"/>
    <property type="match status" value="1"/>
</dbReference>
<dbReference type="PANTHER" id="PTHR44329">
    <property type="entry name" value="SERINE/THREONINE-PROTEIN KINASE TNNI3K-RELATED"/>
    <property type="match status" value="1"/>
</dbReference>
<dbReference type="GO" id="GO:0004674">
    <property type="term" value="F:protein serine/threonine kinase activity"/>
    <property type="evidence" value="ECO:0007669"/>
    <property type="project" value="UniProtKB-KW"/>
</dbReference>
<name>A0A9D4MA66_DREPO</name>
<dbReference type="Gene3D" id="3.40.50.300">
    <property type="entry name" value="P-loop containing nucleotide triphosphate hydrolases"/>
    <property type="match status" value="1"/>
</dbReference>
<keyword evidence="15" id="KW-1185">Reference proteome</keyword>
<dbReference type="PROSITE" id="PS00107">
    <property type="entry name" value="PROTEIN_KINASE_ATP"/>
    <property type="match status" value="1"/>
</dbReference>
<comment type="catalytic activity">
    <reaction evidence="10">
        <text>L-seryl-[protein] + ATP = O-phospho-L-seryl-[protein] + ADP + H(+)</text>
        <dbReference type="Rhea" id="RHEA:17989"/>
        <dbReference type="Rhea" id="RHEA-COMP:9863"/>
        <dbReference type="Rhea" id="RHEA-COMP:11604"/>
        <dbReference type="ChEBI" id="CHEBI:15378"/>
        <dbReference type="ChEBI" id="CHEBI:29999"/>
        <dbReference type="ChEBI" id="CHEBI:30616"/>
        <dbReference type="ChEBI" id="CHEBI:83421"/>
        <dbReference type="ChEBI" id="CHEBI:456216"/>
        <dbReference type="EC" id="2.7.11.1"/>
    </reaction>
</comment>
<evidence type="ECO:0000313" key="14">
    <source>
        <dbReference type="EMBL" id="KAH3873787.1"/>
    </source>
</evidence>
<feature type="non-terminal residue" evidence="14">
    <location>
        <position position="1"/>
    </location>
</feature>
<keyword evidence="8 11" id="KW-0067">ATP-binding</keyword>
<dbReference type="Gene3D" id="3.30.70.1390">
    <property type="entry name" value="ROC domain from the Parkinson's disease-associated leucine-rich repeat kinase 2"/>
    <property type="match status" value="1"/>
</dbReference>
<dbReference type="InterPro" id="IPR032675">
    <property type="entry name" value="LRR_dom_sf"/>
</dbReference>
<keyword evidence="7" id="KW-0418">Kinase</keyword>
<evidence type="ECO:0000259" key="13">
    <source>
        <dbReference type="PROSITE" id="PS51424"/>
    </source>
</evidence>
<dbReference type="SUPFAM" id="SSF56112">
    <property type="entry name" value="Protein kinase-like (PK-like)"/>
    <property type="match status" value="1"/>
</dbReference>
<comment type="caution">
    <text evidence="14">The sequence shown here is derived from an EMBL/GenBank/DDBJ whole genome shotgun (WGS) entry which is preliminary data.</text>
</comment>
<evidence type="ECO:0000256" key="11">
    <source>
        <dbReference type="PROSITE-ProRule" id="PRU10141"/>
    </source>
</evidence>
<dbReference type="PANTHER" id="PTHR44329:SF288">
    <property type="entry name" value="MITOGEN-ACTIVATED PROTEIN KINASE KINASE KINASE 20"/>
    <property type="match status" value="1"/>
</dbReference>
<dbReference type="InterPro" id="IPR036388">
    <property type="entry name" value="WH-like_DNA-bd_sf"/>
</dbReference>
<organism evidence="14 15">
    <name type="scientific">Dreissena polymorpha</name>
    <name type="common">Zebra mussel</name>
    <name type="synonym">Mytilus polymorpha</name>
    <dbReference type="NCBI Taxonomy" id="45954"/>
    <lineage>
        <taxon>Eukaryota</taxon>
        <taxon>Metazoa</taxon>
        <taxon>Spiralia</taxon>
        <taxon>Lophotrochozoa</taxon>
        <taxon>Mollusca</taxon>
        <taxon>Bivalvia</taxon>
        <taxon>Autobranchia</taxon>
        <taxon>Heteroconchia</taxon>
        <taxon>Euheterodonta</taxon>
        <taxon>Imparidentia</taxon>
        <taxon>Neoheterodontei</taxon>
        <taxon>Myida</taxon>
        <taxon>Dreissenoidea</taxon>
        <taxon>Dreissenidae</taxon>
        <taxon>Dreissena</taxon>
    </lineage>
</organism>
<dbReference type="InterPro" id="IPR032171">
    <property type="entry name" value="COR-A"/>
</dbReference>
<dbReference type="InterPro" id="IPR027417">
    <property type="entry name" value="P-loop_NTPase"/>
</dbReference>
<evidence type="ECO:0000256" key="9">
    <source>
        <dbReference type="ARBA" id="ARBA00047899"/>
    </source>
</evidence>
<dbReference type="EMBL" id="JAIWYP010000002">
    <property type="protein sequence ID" value="KAH3873787.1"/>
    <property type="molecule type" value="Genomic_DNA"/>
</dbReference>
<dbReference type="SUPFAM" id="SSF50998">
    <property type="entry name" value="Quinoprotein alcohol dehydrogenase-like"/>
    <property type="match status" value="1"/>
</dbReference>
<dbReference type="SMART" id="SM00220">
    <property type="entry name" value="S_TKc"/>
    <property type="match status" value="1"/>
</dbReference>
<dbReference type="Pfam" id="PF08477">
    <property type="entry name" value="Roc"/>
    <property type="match status" value="1"/>
</dbReference>
<dbReference type="GO" id="GO:0005737">
    <property type="term" value="C:cytoplasm"/>
    <property type="evidence" value="ECO:0007669"/>
    <property type="project" value="UniProtKB-ARBA"/>
</dbReference>
<dbReference type="SUPFAM" id="SSF52540">
    <property type="entry name" value="P-loop containing nucleoside triphosphate hydrolases"/>
    <property type="match status" value="1"/>
</dbReference>
<feature type="binding site" evidence="11">
    <location>
        <position position="958"/>
    </location>
    <ligand>
        <name>ATP</name>
        <dbReference type="ChEBI" id="CHEBI:30616"/>
    </ligand>
</feature>
<evidence type="ECO:0000313" key="15">
    <source>
        <dbReference type="Proteomes" id="UP000828390"/>
    </source>
</evidence>
<comment type="catalytic activity">
    <reaction evidence="9">
        <text>L-threonyl-[protein] + ATP = O-phospho-L-threonyl-[protein] + ADP + H(+)</text>
        <dbReference type="Rhea" id="RHEA:46608"/>
        <dbReference type="Rhea" id="RHEA-COMP:11060"/>
        <dbReference type="Rhea" id="RHEA-COMP:11605"/>
        <dbReference type="ChEBI" id="CHEBI:15378"/>
        <dbReference type="ChEBI" id="CHEBI:30013"/>
        <dbReference type="ChEBI" id="CHEBI:30616"/>
        <dbReference type="ChEBI" id="CHEBI:61977"/>
        <dbReference type="ChEBI" id="CHEBI:456216"/>
        <dbReference type="EC" id="2.7.11.1"/>
    </reaction>
</comment>
<feature type="domain" description="Protein kinase" evidence="12">
    <location>
        <begin position="926"/>
        <end position="1216"/>
    </location>
</feature>
<keyword evidence="6 11" id="KW-0547">Nucleotide-binding</keyword>
<dbReference type="Proteomes" id="UP000828390">
    <property type="component" value="Unassembled WGS sequence"/>
</dbReference>
<evidence type="ECO:0000256" key="1">
    <source>
        <dbReference type="ARBA" id="ARBA00012513"/>
    </source>
</evidence>
<keyword evidence="5" id="KW-0677">Repeat</keyword>